<dbReference type="PIRSF" id="PIRSF000440">
    <property type="entry name" value="CAT"/>
    <property type="match status" value="1"/>
</dbReference>
<protein>
    <submittedName>
        <fullName evidence="2">Chloramphenicol acetyltransferase</fullName>
    </submittedName>
</protein>
<proteinExistence type="predicted"/>
<organism evidence="2 3">
    <name type="scientific">Clostridium tetani</name>
    <dbReference type="NCBI Taxonomy" id="1513"/>
    <lineage>
        <taxon>Bacteria</taxon>
        <taxon>Bacillati</taxon>
        <taxon>Bacillota</taxon>
        <taxon>Clostridia</taxon>
        <taxon>Eubacteriales</taxon>
        <taxon>Clostridiaceae</taxon>
        <taxon>Clostridium</taxon>
    </lineage>
</organism>
<dbReference type="Gene3D" id="3.30.559.10">
    <property type="entry name" value="Chloramphenicol acetyltransferase-like domain"/>
    <property type="match status" value="1"/>
</dbReference>
<evidence type="ECO:0000313" key="3">
    <source>
        <dbReference type="Proteomes" id="UP001321763"/>
    </source>
</evidence>
<dbReference type="SMART" id="SM01059">
    <property type="entry name" value="CAT"/>
    <property type="match status" value="1"/>
</dbReference>
<name>A0ABC8EE41_CLOTA</name>
<dbReference type="EMBL" id="AP026818">
    <property type="protein sequence ID" value="BDR81125.1"/>
    <property type="molecule type" value="Genomic_DNA"/>
</dbReference>
<dbReference type="AlphaFoldDB" id="A0ABC8EE41"/>
<gene>
    <name evidence="2" type="primary">cat</name>
    <name evidence="2" type="ORF">K234311028_13710</name>
</gene>
<dbReference type="Pfam" id="PF00302">
    <property type="entry name" value="CAT"/>
    <property type="match status" value="1"/>
</dbReference>
<sequence length="211" mass="25174">MEYIDFNNWARKEHFEFFKGANNPQFNICMNLDITHFLKFVKDNDLSFYFSMVYASTYVMNEMEDFRYKIRKDGIVLHDYLIPSFTDMSNRDNLYKIITLPLSDDIKSFSTIAKKTSKSQQKFFPKIDFDQDKLIYFSCIPWISFTSVSNEMVMDENDSIPRISFGKYFTKGNKVLLPYSIQVNHKLLDGYHVGYFIEKLQEYINKIKRVD</sequence>
<dbReference type="PANTHER" id="PTHR38474:SF1">
    <property type="entry name" value="SLR0299 PROTEIN"/>
    <property type="match status" value="1"/>
</dbReference>
<dbReference type="InterPro" id="IPR023213">
    <property type="entry name" value="CAT-like_dom_sf"/>
</dbReference>
<dbReference type="InterPro" id="IPR001707">
    <property type="entry name" value="Cmp_AcTrfase"/>
</dbReference>
<evidence type="ECO:0000313" key="2">
    <source>
        <dbReference type="EMBL" id="BDR81125.1"/>
    </source>
</evidence>
<feature type="active site" description="Proton acceptor" evidence="1">
    <location>
        <position position="185"/>
    </location>
</feature>
<reference evidence="2 3" key="1">
    <citation type="submission" date="2022-09" db="EMBL/GenBank/DDBJ databases">
        <title>complete genome sequences of Clostridium tetani str. KHSU-234311-028 isolated from soil.</title>
        <authorList>
            <person name="Sekizuka T."/>
            <person name="Shitada C."/>
            <person name="Takahashi M."/>
            <person name="Kuroda M."/>
        </authorList>
    </citation>
    <scope>NUCLEOTIDE SEQUENCE [LARGE SCALE GENOMIC DNA]</scope>
    <source>
        <strain evidence="2 3">KHSU-234311-028</strain>
    </source>
</reference>
<evidence type="ECO:0000256" key="1">
    <source>
        <dbReference type="PIRSR" id="PIRSR000440-1"/>
    </source>
</evidence>
<dbReference type="RefSeq" id="WP_035109763.1">
    <property type="nucleotide sequence ID" value="NZ_AP026804.1"/>
</dbReference>
<accession>A0ABC8EE41</accession>
<dbReference type="SUPFAM" id="SSF52777">
    <property type="entry name" value="CoA-dependent acyltransferases"/>
    <property type="match status" value="1"/>
</dbReference>
<dbReference type="PANTHER" id="PTHR38474">
    <property type="entry name" value="SLR0299 PROTEIN"/>
    <property type="match status" value="1"/>
</dbReference>
<dbReference type="Proteomes" id="UP001321763">
    <property type="component" value="Chromosome"/>
</dbReference>